<proteinExistence type="inferred from homology"/>
<dbReference type="Proteomes" id="UP000885779">
    <property type="component" value="Unassembled WGS sequence"/>
</dbReference>
<dbReference type="InterPro" id="IPR003658">
    <property type="entry name" value="Anti-sigma_ant"/>
</dbReference>
<dbReference type="EMBL" id="DRQG01000027">
    <property type="protein sequence ID" value="HGY54700.1"/>
    <property type="molecule type" value="Genomic_DNA"/>
</dbReference>
<sequence>MIIVEKSHKDVAIISLKGRLVGPPETDELTERIKSIIENKTAKIVLDLRQVHWISSVGIGTIMRALTMVRKAGGDLRLSGLGDKVQDIFAITKIIGVIQAYRTAAEAAESFRETKKA</sequence>
<evidence type="ECO:0000259" key="3">
    <source>
        <dbReference type="PROSITE" id="PS50801"/>
    </source>
</evidence>
<gene>
    <name evidence="4" type="ORF">ENK44_03270</name>
</gene>
<dbReference type="GO" id="GO:0043856">
    <property type="term" value="F:anti-sigma factor antagonist activity"/>
    <property type="evidence" value="ECO:0007669"/>
    <property type="project" value="InterPro"/>
</dbReference>
<comment type="caution">
    <text evidence="4">The sequence shown here is derived from an EMBL/GenBank/DDBJ whole genome shotgun (WGS) entry which is preliminary data.</text>
</comment>
<dbReference type="AlphaFoldDB" id="A0A7V4TYF0"/>
<dbReference type="SUPFAM" id="SSF52091">
    <property type="entry name" value="SpoIIaa-like"/>
    <property type="match status" value="1"/>
</dbReference>
<dbReference type="Pfam" id="PF01740">
    <property type="entry name" value="STAS"/>
    <property type="match status" value="1"/>
</dbReference>
<evidence type="ECO:0000256" key="1">
    <source>
        <dbReference type="ARBA" id="ARBA00009013"/>
    </source>
</evidence>
<dbReference type="PANTHER" id="PTHR33495">
    <property type="entry name" value="ANTI-SIGMA FACTOR ANTAGONIST TM_1081-RELATED-RELATED"/>
    <property type="match status" value="1"/>
</dbReference>
<evidence type="ECO:0000256" key="2">
    <source>
        <dbReference type="RuleBase" id="RU003749"/>
    </source>
</evidence>
<dbReference type="NCBIfam" id="TIGR00377">
    <property type="entry name" value="ant_ant_sig"/>
    <property type="match status" value="1"/>
</dbReference>
<feature type="domain" description="STAS" evidence="3">
    <location>
        <begin position="26"/>
        <end position="111"/>
    </location>
</feature>
<dbReference type="CDD" id="cd07043">
    <property type="entry name" value="STAS_anti-anti-sigma_factors"/>
    <property type="match status" value="1"/>
</dbReference>
<dbReference type="InterPro" id="IPR002645">
    <property type="entry name" value="STAS_dom"/>
</dbReference>
<dbReference type="Gene3D" id="3.30.750.24">
    <property type="entry name" value="STAS domain"/>
    <property type="match status" value="1"/>
</dbReference>
<dbReference type="InterPro" id="IPR036513">
    <property type="entry name" value="STAS_dom_sf"/>
</dbReference>
<organism evidence="4">
    <name type="scientific">Caldithrix abyssi</name>
    <dbReference type="NCBI Taxonomy" id="187145"/>
    <lineage>
        <taxon>Bacteria</taxon>
        <taxon>Pseudomonadati</taxon>
        <taxon>Calditrichota</taxon>
        <taxon>Calditrichia</taxon>
        <taxon>Calditrichales</taxon>
        <taxon>Calditrichaceae</taxon>
        <taxon>Caldithrix</taxon>
    </lineage>
</organism>
<dbReference type="PROSITE" id="PS50801">
    <property type="entry name" value="STAS"/>
    <property type="match status" value="1"/>
</dbReference>
<evidence type="ECO:0000313" key="4">
    <source>
        <dbReference type="EMBL" id="HGY54700.1"/>
    </source>
</evidence>
<accession>A0A7V4TYF0</accession>
<reference evidence="4" key="1">
    <citation type="journal article" date="2020" name="mSystems">
        <title>Genome- and Community-Level Interaction Insights into Carbon Utilization and Element Cycling Functions of Hydrothermarchaeota in Hydrothermal Sediment.</title>
        <authorList>
            <person name="Zhou Z."/>
            <person name="Liu Y."/>
            <person name="Xu W."/>
            <person name="Pan J."/>
            <person name="Luo Z.H."/>
            <person name="Li M."/>
        </authorList>
    </citation>
    <scope>NUCLEOTIDE SEQUENCE [LARGE SCALE GENOMIC DNA]</scope>
    <source>
        <strain evidence="4">HyVt-577</strain>
    </source>
</reference>
<protein>
    <recommendedName>
        <fullName evidence="2">Anti-sigma factor antagonist</fullName>
    </recommendedName>
</protein>
<comment type="similarity">
    <text evidence="1 2">Belongs to the anti-sigma-factor antagonist family.</text>
</comment>
<name>A0A7V4TYF0_CALAY</name>